<feature type="compositionally biased region" description="Acidic residues" evidence="1">
    <location>
        <begin position="59"/>
        <end position="75"/>
    </location>
</feature>
<dbReference type="Gene3D" id="3.30.1490.40">
    <property type="match status" value="1"/>
</dbReference>
<dbReference type="PANTHER" id="PTHR13138">
    <property type="entry name" value="PROTEIN LIN1"/>
    <property type="match status" value="1"/>
</dbReference>
<dbReference type="GO" id="GO:0005682">
    <property type="term" value="C:U5 snRNP"/>
    <property type="evidence" value="ECO:0007669"/>
    <property type="project" value="InterPro"/>
</dbReference>
<dbReference type="InterPro" id="IPR039905">
    <property type="entry name" value="CD2BP2/Lin1"/>
</dbReference>
<accession>A0AAW0VII4</accession>
<dbReference type="Proteomes" id="UP000230249">
    <property type="component" value="Unassembled WGS sequence"/>
</dbReference>
<reference evidence="3 4" key="1">
    <citation type="journal article" date="2017" name="Clin. Infect. Dis.">
        <title>Simultaneous emergence of multidrug-resistant Candida auris on 3 continents confirmed by whole-genome sequencing and epidemiological analyses.</title>
        <authorList>
            <person name="Lockhart S.R."/>
            <person name="Etienne K.A."/>
            <person name="Vallabhaneni S."/>
            <person name="Farooqi J."/>
            <person name="Chowdhary A."/>
            <person name="Govender N.P."/>
            <person name="Colombo A.L."/>
            <person name="Calvo B."/>
            <person name="Cuomo C.A."/>
            <person name="Desjardins C.A."/>
            <person name="Berkow E.L."/>
            <person name="Castanheira M."/>
            <person name="Magobo R.E."/>
            <person name="Jabeen K."/>
            <person name="Asghar R.J."/>
            <person name="Meis J.F."/>
            <person name="Jackson B."/>
            <person name="Chiller T."/>
            <person name="Litvintseva A.P."/>
        </authorList>
    </citation>
    <scope>NUCLEOTIDE SEQUENCE [LARGE SCALE GENOMIC DNA]</scope>
    <source>
        <strain evidence="3 4">B8441</strain>
    </source>
</reference>
<feature type="compositionally biased region" description="Acidic residues" evidence="1">
    <location>
        <begin position="29"/>
        <end position="42"/>
    </location>
</feature>
<feature type="compositionally biased region" description="Basic and acidic residues" evidence="1">
    <location>
        <begin position="43"/>
        <end position="58"/>
    </location>
</feature>
<evidence type="ECO:0000313" key="4">
    <source>
        <dbReference type="Proteomes" id="UP000230249"/>
    </source>
</evidence>
<gene>
    <name evidence="3" type="ORF">B9J08_00161</name>
</gene>
<evidence type="ECO:0000256" key="1">
    <source>
        <dbReference type="SAM" id="MobiDB-lite"/>
    </source>
</evidence>
<dbReference type="InterPro" id="IPR035445">
    <property type="entry name" value="GYF-like_dom_sf"/>
</dbReference>
<dbReference type="AlphaFoldDB" id="A0AAW0VII4"/>
<reference evidence="3 4" key="2">
    <citation type="journal article" date="2018" name="Nat. Commun.">
        <title>Genomic insights into multidrug-resistance, mating and virulence in Candida auris and related emerging species.</title>
        <authorList>
            <person name="Munoz J.F."/>
            <person name="Gade L."/>
            <person name="Chow N.A."/>
            <person name="Loparev V.N."/>
            <person name="Juieng P."/>
            <person name="Berkow E.L."/>
            <person name="Farrer R.A."/>
            <person name="Litvintseva A.P."/>
            <person name="Cuomo C.A."/>
        </authorList>
    </citation>
    <scope>GENOME REANNOTATION</scope>
    <source>
        <strain evidence="3 4">B8441</strain>
    </source>
</reference>
<feature type="compositionally biased region" description="Basic and acidic residues" evidence="1">
    <location>
        <begin position="76"/>
        <end position="93"/>
    </location>
</feature>
<dbReference type="EMBL" id="PEKT03000001">
    <property type="protein sequence ID" value="KAK8441845.1"/>
    <property type="molecule type" value="Genomic_DNA"/>
</dbReference>
<comment type="caution">
    <text evidence="3">The sequence shown here is derived from an EMBL/GenBank/DDBJ whole genome shotgun (WGS) entry which is preliminary data.</text>
</comment>
<keyword evidence="4" id="KW-1185">Reference proteome</keyword>
<sequence>MSSDDESGIEYYGSKKGKSEVLLGFNSDSEAEIDDSDSEKEGDDSPKDDDKNDPNDETHDADDDDMFASGDDDSISETKSRKKFDMDEFEREQGIGKYDEEKLIESNDEKFNLVDAEEQRRQQIYYGNIEVLKNDTERPKQEVTIEAFDLREEAEKFEFDKNMNVVRQKDDSQKEEAWLIDVNAADIEKARLAQAKNQAQTKIRPTRCTKELLTDLITALEPSETPLEALSRLAPQKKGRKSKNLSKHLDEKLRKQQVYEITGACDELMNDKGFAKLFDLSREDLMRIYRQETGSDYKFDRGQKRTFDDAEIEDDETVNVIDYGPKIWEFRWKGDDQVNGPYSSYEMNYWKVNYFNDDVMIRKKGESDFRKITAEDFETQASPLD</sequence>
<name>A0AAW0VII4_CANAR</name>
<evidence type="ECO:0000313" key="3">
    <source>
        <dbReference type="EMBL" id="KAK8441845.1"/>
    </source>
</evidence>
<dbReference type="Pfam" id="PF02213">
    <property type="entry name" value="GYF"/>
    <property type="match status" value="1"/>
</dbReference>
<proteinExistence type="predicted"/>
<dbReference type="SMART" id="SM00444">
    <property type="entry name" value="GYF"/>
    <property type="match status" value="1"/>
</dbReference>
<dbReference type="PROSITE" id="PS50829">
    <property type="entry name" value="GYF"/>
    <property type="match status" value="1"/>
</dbReference>
<protein>
    <recommendedName>
        <fullName evidence="2">GYF domain-containing protein</fullName>
    </recommendedName>
</protein>
<dbReference type="SUPFAM" id="SSF55277">
    <property type="entry name" value="GYF domain"/>
    <property type="match status" value="1"/>
</dbReference>
<evidence type="ECO:0000259" key="2">
    <source>
        <dbReference type="PROSITE" id="PS50829"/>
    </source>
</evidence>
<feature type="region of interest" description="Disordered" evidence="1">
    <location>
        <begin position="1"/>
        <end position="93"/>
    </location>
</feature>
<organism evidence="3 4">
    <name type="scientific">Candidozyma auris</name>
    <name type="common">Yeast</name>
    <name type="synonym">Candida auris</name>
    <dbReference type="NCBI Taxonomy" id="498019"/>
    <lineage>
        <taxon>Eukaryota</taxon>
        <taxon>Fungi</taxon>
        <taxon>Dikarya</taxon>
        <taxon>Ascomycota</taxon>
        <taxon>Saccharomycotina</taxon>
        <taxon>Pichiomycetes</taxon>
        <taxon>Metschnikowiaceae</taxon>
        <taxon>Candidozyma</taxon>
    </lineage>
</organism>
<dbReference type="PANTHER" id="PTHR13138:SF3">
    <property type="entry name" value="CD2 ANTIGEN CYTOPLASMIC TAIL-BINDING PROTEIN 2"/>
    <property type="match status" value="1"/>
</dbReference>
<feature type="domain" description="GYF" evidence="2">
    <location>
        <begin position="325"/>
        <end position="373"/>
    </location>
</feature>
<dbReference type="InterPro" id="IPR003169">
    <property type="entry name" value="GYF"/>
</dbReference>